<dbReference type="Pfam" id="PF13185">
    <property type="entry name" value="GAF_2"/>
    <property type="match status" value="1"/>
</dbReference>
<evidence type="ECO:0000259" key="2">
    <source>
        <dbReference type="SMART" id="SM00065"/>
    </source>
</evidence>
<proteinExistence type="predicted"/>
<dbReference type="EMBL" id="LT629749">
    <property type="protein sequence ID" value="SDS98020.1"/>
    <property type="molecule type" value="Genomic_DNA"/>
</dbReference>
<reference evidence="3 4" key="1">
    <citation type="submission" date="2016-10" db="EMBL/GenBank/DDBJ databases">
        <authorList>
            <person name="de Groot N.N."/>
        </authorList>
    </citation>
    <scope>NUCLEOTIDE SEQUENCE [LARGE SCALE GENOMIC DNA]</scope>
    <source>
        <strain evidence="3 4">DSM 21741</strain>
    </source>
</reference>
<dbReference type="Gene3D" id="3.30.450.40">
    <property type="match status" value="1"/>
</dbReference>
<name>A0A1H1WN03_9ACTN</name>
<dbReference type="AlphaFoldDB" id="A0A1H1WN03"/>
<evidence type="ECO:0000313" key="3">
    <source>
        <dbReference type="EMBL" id="SDS98020.1"/>
    </source>
</evidence>
<dbReference type="OrthoDB" id="118142at2"/>
<accession>A0A1H1WN03</accession>
<evidence type="ECO:0000256" key="1">
    <source>
        <dbReference type="SAM" id="MobiDB-lite"/>
    </source>
</evidence>
<dbReference type="SMART" id="SM00065">
    <property type="entry name" value="GAF"/>
    <property type="match status" value="1"/>
</dbReference>
<dbReference type="RefSeq" id="WP_091413549.1">
    <property type="nucleotide sequence ID" value="NZ_LT629749.1"/>
</dbReference>
<protein>
    <submittedName>
        <fullName evidence="3">GAF domain-containing protein</fullName>
    </submittedName>
</protein>
<dbReference type="InterPro" id="IPR029016">
    <property type="entry name" value="GAF-like_dom_sf"/>
</dbReference>
<feature type="domain" description="GAF" evidence="2">
    <location>
        <begin position="215"/>
        <end position="366"/>
    </location>
</feature>
<dbReference type="SUPFAM" id="SSF55781">
    <property type="entry name" value="GAF domain-like"/>
    <property type="match status" value="1"/>
</dbReference>
<feature type="compositionally biased region" description="Low complexity" evidence="1">
    <location>
        <begin position="1"/>
        <end position="16"/>
    </location>
</feature>
<keyword evidence="4" id="KW-1185">Reference proteome</keyword>
<sequence length="566" mass="60800">MVSPGGTAGSAGSSSPDQQAAPGWTGAVESARPLRFGEGSDSAAAFLQIRLDALGTMMRRLRATQLLDDLGVDQVALQLLRMLEATLPGVAATFVLDRPDGQQQRLSTLSDQSRHHDGLGDAGADGSASRTAGWSAIGRHDRFIASMAVQGVMFGELTLDWGATMAPPAADDRFVVEDLAAEAELLLAQGWVNDRNRRWQQWMRASRQITATLVSRRRLSLTTITEVLLALNTADLVCVVVPADGHVLRVAAASSSSQPALAASLRGTQFDNTVESLAGMALRTGRSHQQAVSQLQHPHAALIRQQAALGPYLVVPLSSDNPQGVLTLTRLDGAPAFTAEEIELTELIAHQAGLAWQLGRVDADQHRLTTLEDRDRISRTHNDETLQRLFALNTTLHTLVAETTAATTAATLRRAVSDIDELARHLRPTVKPAPSDATTLGALESILQTSLSPLAASLDFQPQLVVDTTQPATIPNSLIPVVISVVYDIAHQAASNIEVDALECQISIVDGWLVVDNIEHGTNAIEDWTYPLRADLEERAEEFDGLCTLTSAGPHQRRLTWRAPLA</sequence>
<feature type="region of interest" description="Disordered" evidence="1">
    <location>
        <begin position="1"/>
        <end position="25"/>
    </location>
</feature>
<dbReference type="STRING" id="546871.SAMN04488543_2767"/>
<organism evidence="3 4">
    <name type="scientific">Friedmanniella luteola</name>
    <dbReference type="NCBI Taxonomy" id="546871"/>
    <lineage>
        <taxon>Bacteria</taxon>
        <taxon>Bacillati</taxon>
        <taxon>Actinomycetota</taxon>
        <taxon>Actinomycetes</taxon>
        <taxon>Propionibacteriales</taxon>
        <taxon>Nocardioidaceae</taxon>
        <taxon>Friedmanniella</taxon>
    </lineage>
</organism>
<evidence type="ECO:0000313" key="4">
    <source>
        <dbReference type="Proteomes" id="UP000199092"/>
    </source>
</evidence>
<feature type="region of interest" description="Disordered" evidence="1">
    <location>
        <begin position="103"/>
        <end position="130"/>
    </location>
</feature>
<dbReference type="Proteomes" id="UP000199092">
    <property type="component" value="Chromosome I"/>
</dbReference>
<gene>
    <name evidence="3" type="ORF">SAMN04488543_2767</name>
</gene>
<dbReference type="InterPro" id="IPR003018">
    <property type="entry name" value="GAF"/>
</dbReference>